<name>A0A915XK48_9BACT</name>
<proteinExistence type="predicted"/>
<reference evidence="1" key="1">
    <citation type="submission" date="2020-12" db="EMBL/GenBank/DDBJ databases">
        <title>Desulfobium dissulfuricans gen. nov., sp. nov., a novel mesophilic, sulfate-reducing bacterium isolated from a deep-sea hydrothermal vent.</title>
        <authorList>
            <person name="Hashimoto Y."/>
            <person name="Tame A."/>
            <person name="Sawayama S."/>
            <person name="Miyazaki J."/>
            <person name="Takai K."/>
            <person name="Nakagawa S."/>
        </authorList>
    </citation>
    <scope>NUCLEOTIDE SEQUENCE</scope>
    <source>
        <strain evidence="1">GF1</strain>
    </source>
</reference>
<evidence type="ECO:0000313" key="1">
    <source>
        <dbReference type="EMBL" id="BCO09507.1"/>
    </source>
</evidence>
<protein>
    <recommendedName>
        <fullName evidence="3">DUF3108 domain-containing protein</fullName>
    </recommendedName>
</protein>
<evidence type="ECO:0000313" key="2">
    <source>
        <dbReference type="Proteomes" id="UP001063350"/>
    </source>
</evidence>
<gene>
    <name evidence="1" type="ORF">GF1_18830</name>
</gene>
<organism evidence="1 2">
    <name type="scientific">Desulfolithobacter dissulfuricans</name>
    <dbReference type="NCBI Taxonomy" id="2795293"/>
    <lineage>
        <taxon>Bacteria</taxon>
        <taxon>Pseudomonadati</taxon>
        <taxon>Thermodesulfobacteriota</taxon>
        <taxon>Desulfobulbia</taxon>
        <taxon>Desulfobulbales</taxon>
        <taxon>Desulfobulbaceae</taxon>
        <taxon>Desulfolithobacter</taxon>
    </lineage>
</organism>
<dbReference type="Pfam" id="PF11306">
    <property type="entry name" value="DUF3108"/>
    <property type="match status" value="1"/>
</dbReference>
<evidence type="ECO:0008006" key="3">
    <source>
        <dbReference type="Google" id="ProtNLM"/>
    </source>
</evidence>
<sequence>MLLLLWGLLLPGAGRAEDGALPIRPDTAAIVFSGQESMHYEISWSGGIKIGDLYISAEPDKRQQDCFAIRARVSDYGLFRLFYPVDDSFVTYVCGPDRLPQRYEVLQREGRGRETRRLTLYDQEKGRVLYRRNDEKVQEFQVSGPVYNEFSAFVITRTLAFRPGTRVVVPTFADKKRNPVEVVLEGREQRRTIFGPRQTLRFLPRLTFKGLYDKEGDTVIWLTDDVCRIPVFIRSRIRIGSLSASLVEYSNPACPEARVVVQGPRIEGD</sequence>
<dbReference type="AlphaFoldDB" id="A0A915XK48"/>
<accession>A0A915XK48</accession>
<dbReference type="Proteomes" id="UP001063350">
    <property type="component" value="Chromosome"/>
</dbReference>
<dbReference type="InterPro" id="IPR021457">
    <property type="entry name" value="DUF3108"/>
</dbReference>
<dbReference type="EMBL" id="AP024233">
    <property type="protein sequence ID" value="BCO09507.1"/>
    <property type="molecule type" value="Genomic_DNA"/>
</dbReference>
<keyword evidence="2" id="KW-1185">Reference proteome</keyword>
<dbReference type="KEGG" id="ddu:GF1_18830"/>
<dbReference type="RefSeq" id="WP_267926254.1">
    <property type="nucleotide sequence ID" value="NZ_AP024233.1"/>
</dbReference>